<evidence type="ECO:0000256" key="1">
    <source>
        <dbReference type="ARBA" id="ARBA00009861"/>
    </source>
</evidence>
<organism evidence="3 4">
    <name type="scientific">Beta vulgaris subsp. vulgaris</name>
    <name type="common">Beet</name>
    <dbReference type="NCBI Taxonomy" id="3555"/>
    <lineage>
        <taxon>Eukaryota</taxon>
        <taxon>Viridiplantae</taxon>
        <taxon>Streptophyta</taxon>
        <taxon>Embryophyta</taxon>
        <taxon>Tracheophyta</taxon>
        <taxon>Spermatophyta</taxon>
        <taxon>Magnoliopsida</taxon>
        <taxon>eudicotyledons</taxon>
        <taxon>Gunneridae</taxon>
        <taxon>Pentapetalae</taxon>
        <taxon>Caryophyllales</taxon>
        <taxon>Chenopodiaceae</taxon>
        <taxon>Betoideae</taxon>
        <taxon>Beta</taxon>
    </lineage>
</organism>
<dbReference type="InterPro" id="IPR050898">
    <property type="entry name" value="Plant_acyltransferase"/>
</dbReference>
<sequence length="459" mass="51226">MVTRRTPELIRPAEPTPYEFKELSDIDDQESLRYQIPFIQFYRNESHSRGSTHMGRRDPVRVLKEAVAKALVPYYPLAGRLRENSGRKLEVECNGEGIIFIEADADVTLEDFGDGDIIQPPFPLEELLFDVPGSTAILGTPLILMQVTRLKCSGFIVALRLNHTMTGLPGLVQFMNAVAELARGAQSPSIQPVWERHLLRARDPPRVTFEHEEYDTIADTKGTVIPFEDMVHKSFFFGPTEIAAIRQLIPVNQKATTFEILSAFVWRCRTSALQPEPEEIVRMMCVISIQNLFNPPLLPPGFYGNTIVFSMVTSTAAKLCINPIEYALELVKNSKSTATSQEYVRSTIDYMVIKGRPHFTVARNFVVSDLTRVGFDKLDYGWGQPAYGGLAKAGVGAIPGVLSCYVPFKNRHGEKGIVVPICLPQSAMDLFVKELNRLLYHAPNHLSVALRASSISSSL</sequence>
<dbReference type="Gramene" id="KMS95173">
    <property type="protein sequence ID" value="KMS95173"/>
    <property type="gene ID" value="BVRB_011600"/>
</dbReference>
<keyword evidence="2" id="KW-0808">Transferase</keyword>
<dbReference type="PANTHER" id="PTHR31147:SF66">
    <property type="entry name" value="OS05G0315700 PROTEIN"/>
    <property type="match status" value="1"/>
</dbReference>
<dbReference type="OrthoDB" id="1483986at2759"/>
<protein>
    <recommendedName>
        <fullName evidence="5">Benzyl alcohol O-benzoyltransferase</fullName>
    </recommendedName>
</protein>
<evidence type="ECO:0000313" key="4">
    <source>
        <dbReference type="Proteomes" id="UP000035740"/>
    </source>
</evidence>
<keyword evidence="4" id="KW-1185">Reference proteome</keyword>
<dbReference type="PANTHER" id="PTHR31147">
    <property type="entry name" value="ACYL TRANSFERASE 4"/>
    <property type="match status" value="1"/>
</dbReference>
<dbReference type="SMR" id="A0A0J8B5J7"/>
<dbReference type="EMBL" id="KQ090525">
    <property type="protein sequence ID" value="KMS95173.1"/>
    <property type="molecule type" value="Genomic_DNA"/>
</dbReference>
<dbReference type="Proteomes" id="UP000035740">
    <property type="component" value="Unassembled WGS sequence"/>
</dbReference>
<dbReference type="Gene3D" id="3.30.559.10">
    <property type="entry name" value="Chloramphenicol acetyltransferase-like domain"/>
    <property type="match status" value="2"/>
</dbReference>
<dbReference type="OMA" id="THASNDH"/>
<dbReference type="GO" id="GO:0016740">
    <property type="term" value="F:transferase activity"/>
    <property type="evidence" value="ECO:0007669"/>
    <property type="project" value="UniProtKB-KW"/>
</dbReference>
<comment type="similarity">
    <text evidence="1">Belongs to the plant acyltransferase family.</text>
</comment>
<reference evidence="3 4" key="1">
    <citation type="journal article" date="2014" name="Nature">
        <title>The genome of the recently domesticated crop plant sugar beet (Beta vulgaris).</title>
        <authorList>
            <person name="Dohm J.C."/>
            <person name="Minoche A.E."/>
            <person name="Holtgrawe D."/>
            <person name="Capella-Gutierrez S."/>
            <person name="Zakrzewski F."/>
            <person name="Tafer H."/>
            <person name="Rupp O."/>
            <person name="Sorensen T.R."/>
            <person name="Stracke R."/>
            <person name="Reinhardt R."/>
            <person name="Goesmann A."/>
            <person name="Kraft T."/>
            <person name="Schulz B."/>
            <person name="Stadler P.F."/>
            <person name="Schmidt T."/>
            <person name="Gabaldon T."/>
            <person name="Lehrach H."/>
            <person name="Weisshaar B."/>
            <person name="Himmelbauer H."/>
        </authorList>
    </citation>
    <scope>NUCLEOTIDE SEQUENCE [LARGE SCALE GENOMIC DNA]</scope>
    <source>
        <tissue evidence="3">Taproot</tissue>
    </source>
</reference>
<evidence type="ECO:0000313" key="3">
    <source>
        <dbReference type="EMBL" id="KMS95173.1"/>
    </source>
</evidence>
<proteinExistence type="inferred from homology"/>
<gene>
    <name evidence="3" type="ORF">BVRB_011600</name>
</gene>
<dbReference type="InterPro" id="IPR023213">
    <property type="entry name" value="CAT-like_dom_sf"/>
</dbReference>
<dbReference type="eggNOG" id="ENOG502QUSI">
    <property type="taxonomic scope" value="Eukaryota"/>
</dbReference>
<name>A0A0J8B5J7_BETVV</name>
<evidence type="ECO:0008006" key="5">
    <source>
        <dbReference type="Google" id="ProtNLM"/>
    </source>
</evidence>
<dbReference type="AlphaFoldDB" id="A0A0J8B5J7"/>
<evidence type="ECO:0000256" key="2">
    <source>
        <dbReference type="ARBA" id="ARBA00022679"/>
    </source>
</evidence>
<dbReference type="Pfam" id="PF02458">
    <property type="entry name" value="Transferase"/>
    <property type="match status" value="1"/>
</dbReference>
<accession>A0A0J8B5J7</accession>